<keyword evidence="1" id="KW-0812">Transmembrane</keyword>
<proteinExistence type="predicted"/>
<dbReference type="RefSeq" id="WP_344067536.1">
    <property type="nucleotide sequence ID" value="NZ_BAAAPN010000058.1"/>
</dbReference>
<dbReference type="Proteomes" id="UP001501475">
    <property type="component" value="Unassembled WGS sequence"/>
</dbReference>
<sequence>MTMWVTVLVACVLAYLTKLAGFIVPASWLEGPRISRITRLLPAALLAGLIVTQTLGGTEGRLVFDARLAAVAAATVLLLLRANFLIVVFGAAAVAALLRYAGWS</sequence>
<evidence type="ECO:0000313" key="3">
    <source>
        <dbReference type="Proteomes" id="UP001501475"/>
    </source>
</evidence>
<organism evidence="2 3">
    <name type="scientific">Nostocoides vanveenii</name>
    <dbReference type="NCBI Taxonomy" id="330835"/>
    <lineage>
        <taxon>Bacteria</taxon>
        <taxon>Bacillati</taxon>
        <taxon>Actinomycetota</taxon>
        <taxon>Actinomycetes</taxon>
        <taxon>Micrococcales</taxon>
        <taxon>Intrasporangiaceae</taxon>
        <taxon>Nostocoides</taxon>
    </lineage>
</organism>
<comment type="caution">
    <text evidence="2">The sequence shown here is derived from an EMBL/GenBank/DDBJ whole genome shotgun (WGS) entry which is preliminary data.</text>
</comment>
<dbReference type="Pfam" id="PF05437">
    <property type="entry name" value="AzlD"/>
    <property type="match status" value="1"/>
</dbReference>
<keyword evidence="1" id="KW-1133">Transmembrane helix</keyword>
<feature type="transmembrane region" description="Helical" evidence="1">
    <location>
        <begin position="68"/>
        <end position="98"/>
    </location>
</feature>
<dbReference type="EMBL" id="BAAAPN010000058">
    <property type="protein sequence ID" value="GAA1768698.1"/>
    <property type="molecule type" value="Genomic_DNA"/>
</dbReference>
<evidence type="ECO:0000313" key="2">
    <source>
        <dbReference type="EMBL" id="GAA1768698.1"/>
    </source>
</evidence>
<feature type="transmembrane region" description="Helical" evidence="1">
    <location>
        <begin position="37"/>
        <end position="56"/>
    </location>
</feature>
<gene>
    <name evidence="2" type="ORF">GCM10009810_29100</name>
</gene>
<keyword evidence="3" id="KW-1185">Reference proteome</keyword>
<accession>A0ABP4X6D5</accession>
<dbReference type="InterPro" id="IPR008407">
    <property type="entry name" value="Brnchd-chn_aa_trnsp_AzlD"/>
</dbReference>
<keyword evidence="1" id="KW-0472">Membrane</keyword>
<name>A0ABP4X6D5_9MICO</name>
<evidence type="ECO:0000256" key="1">
    <source>
        <dbReference type="SAM" id="Phobius"/>
    </source>
</evidence>
<reference evidence="3" key="1">
    <citation type="journal article" date="2019" name="Int. J. Syst. Evol. Microbiol.">
        <title>The Global Catalogue of Microorganisms (GCM) 10K type strain sequencing project: providing services to taxonomists for standard genome sequencing and annotation.</title>
        <authorList>
            <consortium name="The Broad Institute Genomics Platform"/>
            <consortium name="The Broad Institute Genome Sequencing Center for Infectious Disease"/>
            <person name="Wu L."/>
            <person name="Ma J."/>
        </authorList>
    </citation>
    <scope>NUCLEOTIDE SEQUENCE [LARGE SCALE GENOMIC DNA]</scope>
    <source>
        <strain evidence="3">JCM 15591</strain>
    </source>
</reference>
<protein>
    <submittedName>
        <fullName evidence="2">AzlD domain-containing protein</fullName>
    </submittedName>
</protein>